<organism evidence="10 11">
    <name type="scientific">Saltatorellus ferox</name>
    <dbReference type="NCBI Taxonomy" id="2528018"/>
    <lineage>
        <taxon>Bacteria</taxon>
        <taxon>Pseudomonadati</taxon>
        <taxon>Planctomycetota</taxon>
        <taxon>Planctomycetia</taxon>
        <taxon>Planctomycetia incertae sedis</taxon>
        <taxon>Saltatorellus</taxon>
    </lineage>
</organism>
<dbReference type="InterPro" id="IPR001789">
    <property type="entry name" value="Sig_transdc_resp-reg_receiver"/>
</dbReference>
<dbReference type="Proteomes" id="UP000320390">
    <property type="component" value="Chromosome"/>
</dbReference>
<proteinExistence type="predicted"/>
<dbReference type="PROSITE" id="PS50110">
    <property type="entry name" value="RESPONSE_REGULATORY"/>
    <property type="match status" value="1"/>
</dbReference>
<dbReference type="GO" id="GO:0032993">
    <property type="term" value="C:protein-DNA complex"/>
    <property type="evidence" value="ECO:0007669"/>
    <property type="project" value="TreeGrafter"/>
</dbReference>
<dbReference type="GO" id="GO:0006355">
    <property type="term" value="P:regulation of DNA-templated transcription"/>
    <property type="evidence" value="ECO:0007669"/>
    <property type="project" value="InterPro"/>
</dbReference>
<dbReference type="InterPro" id="IPR011006">
    <property type="entry name" value="CheY-like_superfamily"/>
</dbReference>
<dbReference type="SUPFAM" id="SSF46894">
    <property type="entry name" value="C-terminal effector domain of the bipartite response regulators"/>
    <property type="match status" value="1"/>
</dbReference>
<evidence type="ECO:0000259" key="8">
    <source>
        <dbReference type="PROSITE" id="PS50110"/>
    </source>
</evidence>
<keyword evidence="5" id="KW-0804">Transcription</keyword>
<dbReference type="SUPFAM" id="SSF52172">
    <property type="entry name" value="CheY-like"/>
    <property type="match status" value="1"/>
</dbReference>
<feature type="domain" description="OmpR/PhoB-type" evidence="9">
    <location>
        <begin position="131"/>
        <end position="227"/>
    </location>
</feature>
<dbReference type="Gene3D" id="6.10.250.690">
    <property type="match status" value="1"/>
</dbReference>
<dbReference type="Pfam" id="PF00486">
    <property type="entry name" value="Trans_reg_C"/>
    <property type="match status" value="1"/>
</dbReference>
<dbReference type="FunFam" id="3.40.50.2300:FF:000001">
    <property type="entry name" value="DNA-binding response regulator PhoB"/>
    <property type="match status" value="1"/>
</dbReference>
<feature type="modified residue" description="4-aspartylphosphate" evidence="6">
    <location>
        <position position="54"/>
    </location>
</feature>
<evidence type="ECO:0000256" key="6">
    <source>
        <dbReference type="PROSITE-ProRule" id="PRU00169"/>
    </source>
</evidence>
<name>A0A518EKG4_9BACT</name>
<accession>A0A518EKG4</accession>
<dbReference type="Gene3D" id="3.40.50.2300">
    <property type="match status" value="1"/>
</dbReference>
<dbReference type="SMART" id="SM00448">
    <property type="entry name" value="REC"/>
    <property type="match status" value="1"/>
</dbReference>
<dbReference type="Pfam" id="PF00072">
    <property type="entry name" value="Response_reg"/>
    <property type="match status" value="1"/>
</dbReference>
<dbReference type="GO" id="GO:0005829">
    <property type="term" value="C:cytosol"/>
    <property type="evidence" value="ECO:0007669"/>
    <property type="project" value="TreeGrafter"/>
</dbReference>
<evidence type="ECO:0000259" key="9">
    <source>
        <dbReference type="PROSITE" id="PS51755"/>
    </source>
</evidence>
<dbReference type="InterPro" id="IPR036388">
    <property type="entry name" value="WH-like_DNA-bd_sf"/>
</dbReference>
<evidence type="ECO:0000256" key="3">
    <source>
        <dbReference type="ARBA" id="ARBA00023015"/>
    </source>
</evidence>
<keyword evidence="3" id="KW-0805">Transcription regulation</keyword>
<sequence length="231" mass="25745">MSKPSVLIVEDDPDIVELLQYTLEREGYPVLVATNGDKGLSEARRRQPGLVLLDLMMPGLSGLEVCRALKSDPGTRDIPVVMITAKSEESDVVLGLECGADDYVPKPFGPRELVARIRAVLRRGEIARPTQTRIETDGVVLDRERYEVEAGGTLLELTRSEFRLMWTLARHPGRVYAREELVERLTDGEVVILDRNIDVHVSSIRRKLGDLGDLIGTVRGVGYKWNQRASA</sequence>
<dbReference type="PANTHER" id="PTHR48111:SF4">
    <property type="entry name" value="DNA-BINDING DUAL TRANSCRIPTIONAL REGULATOR OMPR"/>
    <property type="match status" value="1"/>
</dbReference>
<evidence type="ECO:0000256" key="4">
    <source>
        <dbReference type="ARBA" id="ARBA00023125"/>
    </source>
</evidence>
<reference evidence="10 11" key="1">
    <citation type="submission" date="2019-02" db="EMBL/GenBank/DDBJ databases">
        <title>Deep-cultivation of Planctomycetes and their phenomic and genomic characterization uncovers novel biology.</title>
        <authorList>
            <person name="Wiegand S."/>
            <person name="Jogler M."/>
            <person name="Boedeker C."/>
            <person name="Pinto D."/>
            <person name="Vollmers J."/>
            <person name="Rivas-Marin E."/>
            <person name="Kohn T."/>
            <person name="Peeters S.H."/>
            <person name="Heuer A."/>
            <person name="Rast P."/>
            <person name="Oberbeckmann S."/>
            <person name="Bunk B."/>
            <person name="Jeske O."/>
            <person name="Meyerdierks A."/>
            <person name="Storesund J.E."/>
            <person name="Kallscheuer N."/>
            <person name="Luecker S."/>
            <person name="Lage O.M."/>
            <person name="Pohl T."/>
            <person name="Merkel B.J."/>
            <person name="Hornburger P."/>
            <person name="Mueller R.-W."/>
            <person name="Bruemmer F."/>
            <person name="Labrenz M."/>
            <person name="Spormann A.M."/>
            <person name="Op den Camp H."/>
            <person name="Overmann J."/>
            <person name="Amann R."/>
            <person name="Jetten M.S.M."/>
            <person name="Mascher T."/>
            <person name="Medema M.H."/>
            <person name="Devos D.P."/>
            <person name="Kaster A.-K."/>
            <person name="Ovreas L."/>
            <person name="Rohde M."/>
            <person name="Galperin M.Y."/>
            <person name="Jogler C."/>
        </authorList>
    </citation>
    <scope>NUCLEOTIDE SEQUENCE [LARGE SCALE GENOMIC DNA]</scope>
    <source>
        <strain evidence="10 11">Poly30</strain>
    </source>
</reference>
<keyword evidence="1 6" id="KW-0597">Phosphoprotein</keyword>
<dbReference type="SMART" id="SM00862">
    <property type="entry name" value="Trans_reg_C"/>
    <property type="match status" value="1"/>
</dbReference>
<dbReference type="PROSITE" id="PS51755">
    <property type="entry name" value="OMPR_PHOB"/>
    <property type="match status" value="1"/>
</dbReference>
<dbReference type="EMBL" id="CP036434">
    <property type="protein sequence ID" value="QDV04570.1"/>
    <property type="molecule type" value="Genomic_DNA"/>
</dbReference>
<dbReference type="AlphaFoldDB" id="A0A518EKG4"/>
<feature type="DNA-binding region" description="OmpR/PhoB-type" evidence="7">
    <location>
        <begin position="131"/>
        <end position="227"/>
    </location>
</feature>
<dbReference type="InterPro" id="IPR001867">
    <property type="entry name" value="OmpR/PhoB-type_DNA-bd"/>
</dbReference>
<gene>
    <name evidence="10" type="primary">baeR_1</name>
    <name evidence="10" type="ORF">Poly30_00610</name>
</gene>
<protein>
    <submittedName>
        <fullName evidence="10">Transcriptional regulatory protein BaeR</fullName>
    </submittedName>
</protein>
<dbReference type="CDD" id="cd00383">
    <property type="entry name" value="trans_reg_C"/>
    <property type="match status" value="1"/>
</dbReference>
<dbReference type="InterPro" id="IPR039420">
    <property type="entry name" value="WalR-like"/>
</dbReference>
<feature type="domain" description="Response regulatory" evidence="8">
    <location>
        <begin position="5"/>
        <end position="121"/>
    </location>
</feature>
<dbReference type="RefSeq" id="WP_145194026.1">
    <property type="nucleotide sequence ID" value="NZ_CP036434.1"/>
</dbReference>
<dbReference type="OrthoDB" id="272875at2"/>
<evidence type="ECO:0000256" key="7">
    <source>
        <dbReference type="PROSITE-ProRule" id="PRU01091"/>
    </source>
</evidence>
<evidence type="ECO:0000256" key="2">
    <source>
        <dbReference type="ARBA" id="ARBA00023012"/>
    </source>
</evidence>
<dbReference type="GO" id="GO:0000156">
    <property type="term" value="F:phosphorelay response regulator activity"/>
    <property type="evidence" value="ECO:0007669"/>
    <property type="project" value="TreeGrafter"/>
</dbReference>
<dbReference type="InterPro" id="IPR016032">
    <property type="entry name" value="Sig_transdc_resp-reg_C-effctor"/>
</dbReference>
<evidence type="ECO:0000313" key="10">
    <source>
        <dbReference type="EMBL" id="QDV04570.1"/>
    </source>
</evidence>
<dbReference type="Gene3D" id="1.10.10.10">
    <property type="entry name" value="Winged helix-like DNA-binding domain superfamily/Winged helix DNA-binding domain"/>
    <property type="match status" value="1"/>
</dbReference>
<keyword evidence="4 7" id="KW-0238">DNA-binding</keyword>
<evidence type="ECO:0000256" key="5">
    <source>
        <dbReference type="ARBA" id="ARBA00023163"/>
    </source>
</evidence>
<evidence type="ECO:0000313" key="11">
    <source>
        <dbReference type="Proteomes" id="UP000320390"/>
    </source>
</evidence>
<keyword evidence="11" id="KW-1185">Reference proteome</keyword>
<evidence type="ECO:0000256" key="1">
    <source>
        <dbReference type="ARBA" id="ARBA00022553"/>
    </source>
</evidence>
<dbReference type="GO" id="GO:0000976">
    <property type="term" value="F:transcription cis-regulatory region binding"/>
    <property type="evidence" value="ECO:0007669"/>
    <property type="project" value="TreeGrafter"/>
</dbReference>
<keyword evidence="2" id="KW-0902">Two-component regulatory system</keyword>
<dbReference type="PANTHER" id="PTHR48111">
    <property type="entry name" value="REGULATOR OF RPOS"/>
    <property type="match status" value="1"/>
</dbReference>